<dbReference type="RefSeq" id="WP_160953329.1">
    <property type="nucleotide sequence ID" value="NZ_WWEQ01000029.1"/>
</dbReference>
<evidence type="ECO:0000256" key="3">
    <source>
        <dbReference type="ARBA" id="ARBA00023239"/>
    </source>
</evidence>
<evidence type="ECO:0000256" key="1">
    <source>
        <dbReference type="ARBA" id="ARBA00022723"/>
    </source>
</evidence>
<dbReference type="InterPro" id="IPR013342">
    <property type="entry name" value="Mandelate_racemase_C"/>
</dbReference>
<feature type="region of interest" description="Disordered" evidence="5">
    <location>
        <begin position="1"/>
        <end position="69"/>
    </location>
</feature>
<organism evidence="7 8">
    <name type="scientific">Brevibacterium rongguiense</name>
    <dbReference type="NCBI Taxonomy" id="2695267"/>
    <lineage>
        <taxon>Bacteria</taxon>
        <taxon>Bacillati</taxon>
        <taxon>Actinomycetota</taxon>
        <taxon>Actinomycetes</taxon>
        <taxon>Micrococcales</taxon>
        <taxon>Brevibacteriaceae</taxon>
        <taxon>Brevibacterium</taxon>
    </lineage>
</organism>
<evidence type="ECO:0000313" key="7">
    <source>
        <dbReference type="EMBL" id="MYM19899.1"/>
    </source>
</evidence>
<keyword evidence="2 4" id="KW-0460">Magnesium</keyword>
<dbReference type="EC" id="4.2.1.113" evidence="4"/>
<comment type="similarity">
    <text evidence="4">Belongs to the mandelate racemase/muconate lactonizing enzyme family. MenC type 1 subfamily.</text>
</comment>
<dbReference type="InterPro" id="IPR010196">
    <property type="entry name" value="OSB_synthase_MenC1"/>
</dbReference>
<dbReference type="NCBIfam" id="NF002782">
    <property type="entry name" value="PRK02901.1"/>
    <property type="match status" value="1"/>
</dbReference>
<comment type="pathway">
    <text evidence="4">Quinol/quinone metabolism; 1,4-dihydroxy-2-naphthoate biosynthesis; 1,4-dihydroxy-2-naphthoate from chorismate: step 4/7.</text>
</comment>
<keyword evidence="3 4" id="KW-0456">Lyase</keyword>
<dbReference type="PANTHER" id="PTHR48073:SF2">
    <property type="entry name" value="O-SUCCINYLBENZOATE SYNTHASE"/>
    <property type="match status" value="1"/>
</dbReference>
<dbReference type="Pfam" id="PF18374">
    <property type="entry name" value="Enolase_like_N"/>
    <property type="match status" value="1"/>
</dbReference>
<evidence type="ECO:0000256" key="2">
    <source>
        <dbReference type="ARBA" id="ARBA00022842"/>
    </source>
</evidence>
<keyword evidence="8" id="KW-1185">Reference proteome</keyword>
<dbReference type="HAMAP" id="MF_00470">
    <property type="entry name" value="MenC_1"/>
    <property type="match status" value="1"/>
</dbReference>
<feature type="active site" description="Proton donor" evidence="4">
    <location>
        <position position="184"/>
    </location>
</feature>
<feature type="active site" description="Proton acceptor" evidence="4">
    <location>
        <position position="307"/>
    </location>
</feature>
<sequence>MRDDTGGTAPLPPLPARAPAPGAHTTADRGPEATRAGVRQSETGQAAGREPRAPGPGQSRPGERRPEERLGGGLAQVLAGEPADLFDRMCAVSLPMVARFRGITVREALLLRGPAGWAEFSPFAEYAVPEASTWLAAAIEAATSPFPPPRRPAVAVNATLPAVPAERVAEVLARYDGAQCVKIKIADTGAAGGADDAGGAGLEEDLARIAAVRAAAPGMRVRLDANGRYGPAQARTALARFARLPGFAEACDYIEQPVMDVRELADLRAWAQAERLGLRIAADESIRKAEDPLTVARLGAADHIIVKAQPLGGVHRALSIVEQAGLPATVSSALETSVGLAAGAALAASLPPVAAGLGTSALFERDVAQPPLRAVGGELPVGRVEPDAKLLAELDAGPVRTAWWVRRLEACWEHLRGRVERGEFADRSGPGTSCDVQAGC</sequence>
<feature type="binding site" evidence="4">
    <location>
        <position position="255"/>
    </location>
    <ligand>
        <name>Mg(2+)</name>
        <dbReference type="ChEBI" id="CHEBI:18420"/>
    </ligand>
</feature>
<keyword evidence="1 4" id="KW-0479">Metal-binding</keyword>
<feature type="binding site" evidence="4">
    <location>
        <position position="283"/>
    </location>
    <ligand>
        <name>Mg(2+)</name>
        <dbReference type="ChEBI" id="CHEBI:18420"/>
    </ligand>
</feature>
<dbReference type="AlphaFoldDB" id="A0A6N9H7H0"/>
<comment type="function">
    <text evidence="4">Converts 2-succinyl-6-hydroxy-2,4-cyclohexadiene-1-carboxylate (SHCHC) to 2-succinylbenzoate (OSB).</text>
</comment>
<dbReference type="GO" id="GO:0043748">
    <property type="term" value="F:O-succinylbenzoate synthase activity"/>
    <property type="evidence" value="ECO:0007669"/>
    <property type="project" value="UniProtKB-EC"/>
</dbReference>
<feature type="binding site" evidence="4">
    <location>
        <position position="224"/>
    </location>
    <ligand>
        <name>Mg(2+)</name>
        <dbReference type="ChEBI" id="CHEBI:18420"/>
    </ligand>
</feature>
<name>A0A6N9H7H0_9MICO</name>
<dbReference type="SFLD" id="SFLDF00009">
    <property type="entry name" value="o-succinylbenzoate_synthase"/>
    <property type="match status" value="1"/>
</dbReference>
<reference evidence="7 8" key="1">
    <citation type="submission" date="2020-01" db="EMBL/GenBank/DDBJ databases">
        <authorList>
            <person name="Deng T."/>
        </authorList>
    </citation>
    <scope>NUCLEOTIDE SEQUENCE [LARGE SCALE GENOMIC DNA]</scope>
    <source>
        <strain evidence="7 8">5221</strain>
    </source>
</reference>
<dbReference type="UniPathway" id="UPA00079"/>
<dbReference type="Pfam" id="PF13378">
    <property type="entry name" value="MR_MLE_C"/>
    <property type="match status" value="1"/>
</dbReference>
<gene>
    <name evidence="4" type="primary">menC</name>
    <name evidence="7" type="ORF">GSY69_07950</name>
</gene>
<evidence type="ECO:0000259" key="6">
    <source>
        <dbReference type="SMART" id="SM00922"/>
    </source>
</evidence>
<dbReference type="InterPro" id="IPR029065">
    <property type="entry name" value="Enolase_C-like"/>
</dbReference>
<dbReference type="InterPro" id="IPR036849">
    <property type="entry name" value="Enolase-like_C_sf"/>
</dbReference>
<dbReference type="EMBL" id="WWEQ01000029">
    <property type="protein sequence ID" value="MYM19899.1"/>
    <property type="molecule type" value="Genomic_DNA"/>
</dbReference>
<dbReference type="SUPFAM" id="SSF51604">
    <property type="entry name" value="Enolase C-terminal domain-like"/>
    <property type="match status" value="1"/>
</dbReference>
<dbReference type="SMART" id="SM00922">
    <property type="entry name" value="MR_MLE"/>
    <property type="match status" value="1"/>
</dbReference>
<accession>A0A6N9H7H0</accession>
<evidence type="ECO:0000256" key="5">
    <source>
        <dbReference type="SAM" id="MobiDB-lite"/>
    </source>
</evidence>
<evidence type="ECO:0000313" key="8">
    <source>
        <dbReference type="Proteomes" id="UP000469215"/>
    </source>
</evidence>
<dbReference type="GO" id="GO:0009234">
    <property type="term" value="P:menaquinone biosynthetic process"/>
    <property type="evidence" value="ECO:0007669"/>
    <property type="project" value="UniProtKB-UniRule"/>
</dbReference>
<dbReference type="Gene3D" id="3.20.20.120">
    <property type="entry name" value="Enolase-like C-terminal domain"/>
    <property type="match status" value="1"/>
</dbReference>
<dbReference type="GO" id="GO:0000287">
    <property type="term" value="F:magnesium ion binding"/>
    <property type="evidence" value="ECO:0007669"/>
    <property type="project" value="UniProtKB-UniRule"/>
</dbReference>
<protein>
    <recommendedName>
        <fullName evidence="4">o-succinylbenzoate synthase</fullName>
        <shortName evidence="4">OSB synthase</shortName>
        <shortName evidence="4">OSBS</shortName>
        <ecNumber evidence="4">4.2.1.113</ecNumber>
    </recommendedName>
    <alternativeName>
        <fullName evidence="4">4-(2'-carboxyphenyl)-4-oxybutyric acid synthase</fullName>
    </alternativeName>
    <alternativeName>
        <fullName evidence="4">o-succinylbenzoic acid synthase</fullName>
    </alternativeName>
</protein>
<feature type="domain" description="Mandelate racemase/muconate lactonizing enzyme C-terminal" evidence="6">
    <location>
        <begin position="165"/>
        <end position="271"/>
    </location>
</feature>
<proteinExistence type="inferred from homology"/>
<dbReference type="UniPathway" id="UPA01057">
    <property type="reaction ID" value="UER00165"/>
</dbReference>
<keyword evidence="4" id="KW-0474">Menaquinone biosynthesis</keyword>
<dbReference type="Proteomes" id="UP000469215">
    <property type="component" value="Unassembled WGS sequence"/>
</dbReference>
<evidence type="ECO:0000256" key="4">
    <source>
        <dbReference type="HAMAP-Rule" id="MF_00470"/>
    </source>
</evidence>
<dbReference type="SFLD" id="SFLDS00001">
    <property type="entry name" value="Enolase"/>
    <property type="match status" value="1"/>
</dbReference>
<dbReference type="PANTHER" id="PTHR48073">
    <property type="entry name" value="O-SUCCINYLBENZOATE SYNTHASE-RELATED"/>
    <property type="match status" value="1"/>
</dbReference>
<comment type="catalytic activity">
    <reaction evidence="4">
        <text>(1R,6R)-6-hydroxy-2-succinyl-cyclohexa-2,4-diene-1-carboxylate = 2-succinylbenzoate + H2O</text>
        <dbReference type="Rhea" id="RHEA:10196"/>
        <dbReference type="ChEBI" id="CHEBI:15377"/>
        <dbReference type="ChEBI" id="CHEBI:18325"/>
        <dbReference type="ChEBI" id="CHEBI:58689"/>
        <dbReference type="EC" id="4.2.1.113"/>
    </reaction>
</comment>
<comment type="caution">
    <text evidence="7">The sequence shown here is derived from an EMBL/GenBank/DDBJ whole genome shotgun (WGS) entry which is preliminary data.</text>
</comment>
<comment type="cofactor">
    <cofactor evidence="4">
        <name>a divalent metal cation</name>
        <dbReference type="ChEBI" id="CHEBI:60240"/>
    </cofactor>
</comment>
<comment type="pathway">
    <text evidence="4">Quinol/quinone metabolism; menaquinone biosynthesis.</text>
</comment>
<dbReference type="SFLD" id="SFLDG00180">
    <property type="entry name" value="muconate_cycloisomerase"/>
    <property type="match status" value="1"/>
</dbReference>